<feature type="domain" description="BFD-like [2Fe-2S]-binding" evidence="10">
    <location>
        <begin position="2"/>
        <end position="51"/>
    </location>
</feature>
<keyword evidence="1" id="KW-0813">Transport</keyword>
<keyword evidence="4" id="KW-0249">Electron transport</keyword>
<evidence type="ECO:0000259" key="10">
    <source>
        <dbReference type="Pfam" id="PF04324"/>
    </source>
</evidence>
<organism evidence="11 12">
    <name type="scientific">Cupriavidus cauae</name>
    <dbReference type="NCBI Taxonomy" id="2608999"/>
    <lineage>
        <taxon>Bacteria</taxon>
        <taxon>Pseudomonadati</taxon>
        <taxon>Pseudomonadota</taxon>
        <taxon>Betaproteobacteria</taxon>
        <taxon>Burkholderiales</taxon>
        <taxon>Burkholderiaceae</taxon>
        <taxon>Cupriavidus</taxon>
    </lineage>
</organism>
<evidence type="ECO:0000256" key="3">
    <source>
        <dbReference type="ARBA" id="ARBA00022723"/>
    </source>
</evidence>
<evidence type="ECO:0000256" key="7">
    <source>
        <dbReference type="ARBA" id="ARBA00039386"/>
    </source>
</evidence>
<name>A0A5M8AJI4_9BURK</name>
<reference evidence="11 12" key="1">
    <citation type="submission" date="2019-09" db="EMBL/GenBank/DDBJ databases">
        <title>Isolation of a novel species in the genus Cupriavidus from patients with sepsis using whole genome sequencing.</title>
        <authorList>
            <person name="Kweon O.J."/>
            <person name="Lee M.-K."/>
        </authorList>
    </citation>
    <scope>NUCLEOTIDE SEQUENCE [LARGE SCALE GENOMIC DNA]</scope>
    <source>
        <strain evidence="11 12">MKL-01</strain>
    </source>
</reference>
<keyword evidence="3" id="KW-0479">Metal-binding</keyword>
<dbReference type="PANTHER" id="PTHR37424">
    <property type="entry name" value="BACTERIOFERRITIN-ASSOCIATED FERREDOXIN"/>
    <property type="match status" value="1"/>
</dbReference>
<dbReference type="EMBL" id="VWRN01000040">
    <property type="protein sequence ID" value="KAA6122381.1"/>
    <property type="molecule type" value="Genomic_DNA"/>
</dbReference>
<dbReference type="Gene3D" id="1.10.10.1100">
    <property type="entry name" value="BFD-like [2Fe-2S]-binding domain"/>
    <property type="match status" value="1"/>
</dbReference>
<evidence type="ECO:0000256" key="9">
    <source>
        <dbReference type="SAM" id="MobiDB-lite"/>
    </source>
</evidence>
<dbReference type="Pfam" id="PF04324">
    <property type="entry name" value="Fer2_BFD"/>
    <property type="match status" value="1"/>
</dbReference>
<proteinExistence type="inferred from homology"/>
<evidence type="ECO:0000256" key="5">
    <source>
        <dbReference type="ARBA" id="ARBA00023004"/>
    </source>
</evidence>
<accession>A0A5M8AJI4</accession>
<dbReference type="AlphaFoldDB" id="A0A5M8AJI4"/>
<keyword evidence="12" id="KW-1185">Reference proteome</keyword>
<evidence type="ECO:0000256" key="8">
    <source>
        <dbReference type="ARBA" id="ARBA00046332"/>
    </source>
</evidence>
<dbReference type="InterPro" id="IPR041854">
    <property type="entry name" value="BFD-like_2Fe2S-bd_dom_sf"/>
</dbReference>
<keyword evidence="2" id="KW-0001">2Fe-2S</keyword>
<evidence type="ECO:0000313" key="12">
    <source>
        <dbReference type="Proteomes" id="UP000324324"/>
    </source>
</evidence>
<dbReference type="InterPro" id="IPR052371">
    <property type="entry name" value="BFD-associated_ferredoxin"/>
</dbReference>
<sequence>MYVCICNQVTDREIHGAVQLGVSTLDELAETLGVGTCCGRCRDCAQQVLAEGVAASCHGASTTVTAQTVHVVQFSSCSSSGPRAIMDTRDPAVANDQQTELVA</sequence>
<keyword evidence="6" id="KW-0411">Iron-sulfur</keyword>
<dbReference type="PANTHER" id="PTHR37424:SF1">
    <property type="entry name" value="BACTERIOFERRITIN-ASSOCIATED FERREDOXIN"/>
    <property type="match status" value="1"/>
</dbReference>
<gene>
    <name evidence="11" type="ORF">F1599_15400</name>
</gene>
<comment type="similarity">
    <text evidence="8">Belongs to the Bfd family.</text>
</comment>
<dbReference type="GO" id="GO:0051537">
    <property type="term" value="F:2 iron, 2 sulfur cluster binding"/>
    <property type="evidence" value="ECO:0007669"/>
    <property type="project" value="UniProtKB-KW"/>
</dbReference>
<comment type="caution">
    <text evidence="11">The sequence shown here is derived from an EMBL/GenBank/DDBJ whole genome shotgun (WGS) entry which is preliminary data.</text>
</comment>
<protein>
    <recommendedName>
        <fullName evidence="7">Bacterioferritin-associated ferredoxin</fullName>
    </recommendedName>
</protein>
<evidence type="ECO:0000313" key="11">
    <source>
        <dbReference type="EMBL" id="KAA6122381.1"/>
    </source>
</evidence>
<dbReference type="InterPro" id="IPR007419">
    <property type="entry name" value="BFD-like_2Fe2S-bd_dom"/>
</dbReference>
<dbReference type="Proteomes" id="UP000324324">
    <property type="component" value="Unassembled WGS sequence"/>
</dbReference>
<evidence type="ECO:0000256" key="2">
    <source>
        <dbReference type="ARBA" id="ARBA00022714"/>
    </source>
</evidence>
<feature type="region of interest" description="Disordered" evidence="9">
    <location>
        <begin position="79"/>
        <end position="103"/>
    </location>
</feature>
<dbReference type="GO" id="GO:0046872">
    <property type="term" value="F:metal ion binding"/>
    <property type="evidence" value="ECO:0007669"/>
    <property type="project" value="UniProtKB-KW"/>
</dbReference>
<evidence type="ECO:0000256" key="4">
    <source>
        <dbReference type="ARBA" id="ARBA00022982"/>
    </source>
</evidence>
<keyword evidence="5" id="KW-0408">Iron</keyword>
<evidence type="ECO:0000256" key="6">
    <source>
        <dbReference type="ARBA" id="ARBA00023014"/>
    </source>
</evidence>
<evidence type="ECO:0000256" key="1">
    <source>
        <dbReference type="ARBA" id="ARBA00022448"/>
    </source>
</evidence>